<proteinExistence type="predicted"/>
<dbReference type="EMBL" id="GGEC01063523">
    <property type="protein sequence ID" value="MBX44007.1"/>
    <property type="molecule type" value="Transcribed_RNA"/>
</dbReference>
<sequence length="40" mass="4408">MVLVPYSPVEDHCVVDVACVGNNTIIWNFSAAPLFLIFGR</sequence>
<evidence type="ECO:0000313" key="1">
    <source>
        <dbReference type="EMBL" id="MBX44007.1"/>
    </source>
</evidence>
<dbReference type="AlphaFoldDB" id="A0A2P2NND6"/>
<name>A0A2P2NND6_RHIMU</name>
<accession>A0A2P2NND6</accession>
<protein>
    <submittedName>
        <fullName evidence="1">Uncharacterized protein</fullName>
    </submittedName>
</protein>
<reference evidence="1" key="1">
    <citation type="submission" date="2018-02" db="EMBL/GenBank/DDBJ databases">
        <title>Rhizophora mucronata_Transcriptome.</title>
        <authorList>
            <person name="Meera S.P."/>
            <person name="Sreeshan A."/>
            <person name="Augustine A."/>
        </authorList>
    </citation>
    <scope>NUCLEOTIDE SEQUENCE</scope>
    <source>
        <tissue evidence="1">Leaf</tissue>
    </source>
</reference>
<organism evidence="1">
    <name type="scientific">Rhizophora mucronata</name>
    <name type="common">Asiatic mangrove</name>
    <dbReference type="NCBI Taxonomy" id="61149"/>
    <lineage>
        <taxon>Eukaryota</taxon>
        <taxon>Viridiplantae</taxon>
        <taxon>Streptophyta</taxon>
        <taxon>Embryophyta</taxon>
        <taxon>Tracheophyta</taxon>
        <taxon>Spermatophyta</taxon>
        <taxon>Magnoliopsida</taxon>
        <taxon>eudicotyledons</taxon>
        <taxon>Gunneridae</taxon>
        <taxon>Pentapetalae</taxon>
        <taxon>rosids</taxon>
        <taxon>fabids</taxon>
        <taxon>Malpighiales</taxon>
        <taxon>Rhizophoraceae</taxon>
        <taxon>Rhizophora</taxon>
    </lineage>
</organism>